<dbReference type="OrthoDB" id="5764172at2"/>
<feature type="chain" id="PRO_5019152782" description="DUF1795 domain-containing protein" evidence="1">
    <location>
        <begin position="24"/>
        <end position="187"/>
    </location>
</feature>
<dbReference type="RefSeq" id="WP_126725460.1">
    <property type="nucleotide sequence ID" value="NZ_RYZH01000019.1"/>
</dbReference>
<dbReference type="EMBL" id="RYZH01000019">
    <property type="protein sequence ID" value="RUL87572.1"/>
    <property type="molecule type" value="Genomic_DNA"/>
</dbReference>
<comment type="caution">
    <text evidence="2">The sequence shown here is derived from an EMBL/GenBank/DDBJ whole genome shotgun (WGS) entry which is preliminary data.</text>
</comment>
<feature type="signal peptide" evidence="1">
    <location>
        <begin position="1"/>
        <end position="23"/>
    </location>
</feature>
<organism evidence="2 3">
    <name type="scientific">Tautonia sociabilis</name>
    <dbReference type="NCBI Taxonomy" id="2080755"/>
    <lineage>
        <taxon>Bacteria</taxon>
        <taxon>Pseudomonadati</taxon>
        <taxon>Planctomycetota</taxon>
        <taxon>Planctomycetia</taxon>
        <taxon>Isosphaerales</taxon>
        <taxon>Isosphaeraceae</taxon>
        <taxon>Tautonia</taxon>
    </lineage>
</organism>
<keyword evidence="1" id="KW-0732">Signal</keyword>
<accession>A0A432MJI8</accession>
<reference evidence="2 3" key="2">
    <citation type="submission" date="2019-01" db="EMBL/GenBank/DDBJ databases">
        <title>Tautonia sociabilis, a novel thermotolerant planctomycete of Isosphaeraceae family, isolated from a 4000 m deep subterranean habitat.</title>
        <authorList>
            <person name="Kovaleva O.L."/>
            <person name="Elcheninov A.G."/>
            <person name="Van Heerden E."/>
            <person name="Toshchakov S.V."/>
            <person name="Novikov A."/>
            <person name="Bonch-Osmolovskaya E.A."/>
            <person name="Kublanov I.V."/>
        </authorList>
    </citation>
    <scope>NUCLEOTIDE SEQUENCE [LARGE SCALE GENOMIC DNA]</scope>
    <source>
        <strain evidence="2 3">GM2012</strain>
    </source>
</reference>
<name>A0A432MJI8_9BACT</name>
<protein>
    <recommendedName>
        <fullName evidence="4">DUF1795 domain-containing protein</fullName>
    </recommendedName>
</protein>
<dbReference type="Proteomes" id="UP000280296">
    <property type="component" value="Unassembled WGS sequence"/>
</dbReference>
<gene>
    <name evidence="2" type="ORF">TsocGM_11215</name>
</gene>
<evidence type="ECO:0000256" key="1">
    <source>
        <dbReference type="SAM" id="SignalP"/>
    </source>
</evidence>
<dbReference type="AlphaFoldDB" id="A0A432MJI8"/>
<evidence type="ECO:0000313" key="3">
    <source>
        <dbReference type="Proteomes" id="UP000280296"/>
    </source>
</evidence>
<evidence type="ECO:0000313" key="2">
    <source>
        <dbReference type="EMBL" id="RUL87572.1"/>
    </source>
</evidence>
<reference evidence="2 3" key="1">
    <citation type="submission" date="2018-12" db="EMBL/GenBank/DDBJ databases">
        <authorList>
            <person name="Toschakov S.V."/>
        </authorList>
    </citation>
    <scope>NUCLEOTIDE SEQUENCE [LARGE SCALE GENOMIC DNA]</scope>
    <source>
        <strain evidence="2 3">GM2012</strain>
    </source>
</reference>
<evidence type="ECO:0008006" key="4">
    <source>
        <dbReference type="Google" id="ProtNLM"/>
    </source>
</evidence>
<sequence>MNRSIRRSIAVIGLSLALAPVVAAQETKTEQETQKVEAGGLTFQVPSSWKVNRPTNQMRLVEIEVPPAEGDDKPGELVLFAFPGGAGTVQANVQRWRAQFVDEQGRNPEVETETIKANGAEITLVETAGRYVTQIPRPVDEPGFRLLGGIYPTRQVGYFFKLVGPDATITAARPAFKAMLESMTTSR</sequence>
<keyword evidence="3" id="KW-1185">Reference proteome</keyword>
<proteinExistence type="predicted"/>